<dbReference type="InterPro" id="IPR037523">
    <property type="entry name" value="VOC_core"/>
</dbReference>
<dbReference type="EMBL" id="JSUQ01000012">
    <property type="protein sequence ID" value="KHQ52152.1"/>
    <property type="molecule type" value="Genomic_DNA"/>
</dbReference>
<dbReference type="AlphaFoldDB" id="A0A0B3RVI9"/>
<protein>
    <submittedName>
        <fullName evidence="1">Glyoxalase family protein</fullName>
    </submittedName>
</protein>
<organism evidence="1 2">
    <name type="scientific">Mameliella alba</name>
    <dbReference type="NCBI Taxonomy" id="561184"/>
    <lineage>
        <taxon>Bacteria</taxon>
        <taxon>Pseudomonadati</taxon>
        <taxon>Pseudomonadota</taxon>
        <taxon>Alphaproteobacteria</taxon>
        <taxon>Rhodobacterales</taxon>
        <taxon>Roseobacteraceae</taxon>
        <taxon>Mameliella</taxon>
    </lineage>
</organism>
<dbReference type="Gene3D" id="3.10.180.10">
    <property type="entry name" value="2,3-Dihydroxybiphenyl 1,2-Dioxygenase, domain 1"/>
    <property type="match status" value="1"/>
</dbReference>
<comment type="caution">
    <text evidence="1">The sequence shown here is derived from an EMBL/GenBank/DDBJ whole genome shotgun (WGS) entry which is preliminary data.</text>
</comment>
<name>A0A0B3RVI9_9RHOB</name>
<accession>A0A0B3RVI9</accession>
<keyword evidence="2" id="KW-1185">Reference proteome</keyword>
<dbReference type="RefSeq" id="WP_043143320.1">
    <property type="nucleotide sequence ID" value="NZ_AP022337.1"/>
</dbReference>
<dbReference type="Pfam" id="PF00903">
    <property type="entry name" value="Glyoxalase"/>
    <property type="match status" value="1"/>
</dbReference>
<evidence type="ECO:0000313" key="1">
    <source>
        <dbReference type="EMBL" id="KHQ52152.1"/>
    </source>
</evidence>
<dbReference type="Proteomes" id="UP000030960">
    <property type="component" value="Unassembled WGS sequence"/>
</dbReference>
<dbReference type="SUPFAM" id="SSF54593">
    <property type="entry name" value="Glyoxalase/Bleomycin resistance protein/Dihydroxybiphenyl dioxygenase"/>
    <property type="match status" value="1"/>
</dbReference>
<dbReference type="CDD" id="cd06587">
    <property type="entry name" value="VOC"/>
    <property type="match status" value="1"/>
</dbReference>
<proteinExistence type="predicted"/>
<dbReference type="PROSITE" id="PS51819">
    <property type="entry name" value="VOC"/>
    <property type="match status" value="1"/>
</dbReference>
<dbReference type="STRING" id="561184.SAMN05216376_102108"/>
<accession>A0A225Q2Z2</accession>
<sequence>MNARLEHVNITVPDARATADFLSRLLGWHIRWEGASLNNGYSVHVGNADSYLALYTPKAPVAEAHPRYGNAAGLNHVGIVVEDLDAIETRVRALGIETFNHADYEPGRRFYFDGPDAVEYEMVSYG</sequence>
<gene>
    <name evidence="1" type="ORF">OA50_03167</name>
</gene>
<dbReference type="PATRIC" id="fig|1515334.3.peg.3187"/>
<dbReference type="GeneID" id="66499906"/>
<evidence type="ECO:0000313" key="2">
    <source>
        <dbReference type="Proteomes" id="UP000030960"/>
    </source>
</evidence>
<dbReference type="InterPro" id="IPR004360">
    <property type="entry name" value="Glyas_Fos-R_dOase_dom"/>
</dbReference>
<dbReference type="OrthoDB" id="7355345at2"/>
<dbReference type="InterPro" id="IPR029068">
    <property type="entry name" value="Glyas_Bleomycin-R_OHBP_Dase"/>
</dbReference>
<reference evidence="1 2" key="1">
    <citation type="submission" date="2014-10" db="EMBL/GenBank/DDBJ databases">
        <title>Genome sequence of Ponticoccus sp. strain UMTAT08 isolated from clonal culture of toxic dinoflagellate Alexandrium tamiyavanichii.</title>
        <authorList>
            <person name="Gan H.Y."/>
            <person name="Muhd D.-D."/>
            <person name="Mohd Noor M.E."/>
            <person name="Yeong Y.S."/>
            <person name="Usup G."/>
        </authorList>
    </citation>
    <scope>NUCLEOTIDE SEQUENCE [LARGE SCALE GENOMIC DNA]</scope>
    <source>
        <strain evidence="1 2">UMTAT08</strain>
    </source>
</reference>
<accession>A0A225QYB4</accession>